<evidence type="ECO:0000259" key="1">
    <source>
        <dbReference type="Pfam" id="PF02384"/>
    </source>
</evidence>
<dbReference type="Pfam" id="PF02384">
    <property type="entry name" value="N6_Mtase"/>
    <property type="match status" value="1"/>
</dbReference>
<proteinExistence type="predicted"/>
<dbReference type="AlphaFoldDB" id="A0A4V3D592"/>
<dbReference type="GO" id="GO:0003677">
    <property type="term" value="F:DNA binding"/>
    <property type="evidence" value="ECO:0007669"/>
    <property type="project" value="InterPro"/>
</dbReference>
<protein>
    <submittedName>
        <fullName evidence="2">Site-specific DNA-methyltransferase (Adenine-specific)</fullName>
    </submittedName>
</protein>
<dbReference type="RefSeq" id="WP_133580549.1">
    <property type="nucleotide sequence ID" value="NZ_SNYJ01000008.1"/>
</dbReference>
<dbReference type="GO" id="GO:0008170">
    <property type="term" value="F:N-methyltransferase activity"/>
    <property type="evidence" value="ECO:0007669"/>
    <property type="project" value="InterPro"/>
</dbReference>
<evidence type="ECO:0000313" key="3">
    <source>
        <dbReference type="Proteomes" id="UP000295632"/>
    </source>
</evidence>
<sequence length="320" mass="36117">MTTKSEVELLFEWLDKTATEQLSTNEGSFLDALALAAEKLFEEEDAASFSFEQWNSEFIRKGLQLGILKGMKEGVQAHHAMTPDGVALFVAFLINKWLGDRNEWSLLDPATGTSNLLTAIINQSVHKPTFVQAAEVDETLMRLSAASANLQRHPIAFSHQDALQPMYMKEADVVVCDLPVGFYPGDTNGYSLADATNERMPFSHYLFIEQALRYCKDSGYLFLIVPNTLFEMDETRALHHFITSHALIHCFFQLPESMFQQKHHAKSILVLQKKGNEAIQPKDVLISMLPSLKDEAKVRSAMMQIGQWHAEHLQNKEQSS</sequence>
<comment type="caution">
    <text evidence="2">The sequence shown here is derived from an EMBL/GenBank/DDBJ whole genome shotgun (WGS) entry which is preliminary data.</text>
</comment>
<dbReference type="Proteomes" id="UP000295632">
    <property type="component" value="Unassembled WGS sequence"/>
</dbReference>
<dbReference type="PRINTS" id="PR00507">
    <property type="entry name" value="N12N6MTFRASE"/>
</dbReference>
<feature type="domain" description="DNA methylase adenine-specific" evidence="1">
    <location>
        <begin position="82"/>
        <end position="286"/>
    </location>
</feature>
<dbReference type="CDD" id="cd02440">
    <property type="entry name" value="AdoMet_MTases"/>
    <property type="match status" value="1"/>
</dbReference>
<keyword evidence="3" id="KW-1185">Reference proteome</keyword>
<dbReference type="GO" id="GO:0032259">
    <property type="term" value="P:methylation"/>
    <property type="evidence" value="ECO:0007669"/>
    <property type="project" value="UniProtKB-KW"/>
</dbReference>
<dbReference type="Gene3D" id="3.40.50.150">
    <property type="entry name" value="Vaccinia Virus protein VP39"/>
    <property type="match status" value="1"/>
</dbReference>
<evidence type="ECO:0000313" key="2">
    <source>
        <dbReference type="EMBL" id="TDQ39107.1"/>
    </source>
</evidence>
<dbReference type="PANTHER" id="PTHR41313:SF1">
    <property type="entry name" value="DNA METHYLASE ADENINE-SPECIFIC DOMAIN-CONTAINING PROTEIN"/>
    <property type="match status" value="1"/>
</dbReference>
<dbReference type="PANTHER" id="PTHR41313">
    <property type="entry name" value="ADENINE-SPECIFIC METHYLTRANSFERASE"/>
    <property type="match status" value="1"/>
</dbReference>
<accession>A0A4V3D592</accession>
<dbReference type="OrthoDB" id="9788159at2"/>
<dbReference type="InterPro" id="IPR029063">
    <property type="entry name" value="SAM-dependent_MTases_sf"/>
</dbReference>
<dbReference type="EMBL" id="SNYJ01000008">
    <property type="protein sequence ID" value="TDQ39107.1"/>
    <property type="molecule type" value="Genomic_DNA"/>
</dbReference>
<reference evidence="2 3" key="1">
    <citation type="submission" date="2019-03" db="EMBL/GenBank/DDBJ databases">
        <title>Genomic Encyclopedia of Type Strains, Phase IV (KMG-IV): sequencing the most valuable type-strain genomes for metagenomic binning, comparative biology and taxonomic classification.</title>
        <authorList>
            <person name="Goeker M."/>
        </authorList>
    </citation>
    <scope>NUCLEOTIDE SEQUENCE [LARGE SCALE GENOMIC DNA]</scope>
    <source>
        <strain evidence="2 3">DSM 28697</strain>
    </source>
</reference>
<gene>
    <name evidence="2" type="ORF">EV213_10854</name>
</gene>
<keyword evidence="2" id="KW-0489">Methyltransferase</keyword>
<organism evidence="2 3">
    <name type="scientific">Aureibacillus halotolerans</name>
    <dbReference type="NCBI Taxonomy" id="1508390"/>
    <lineage>
        <taxon>Bacteria</taxon>
        <taxon>Bacillati</taxon>
        <taxon>Bacillota</taxon>
        <taxon>Bacilli</taxon>
        <taxon>Bacillales</taxon>
        <taxon>Bacillaceae</taxon>
        <taxon>Aureibacillus</taxon>
    </lineage>
</organism>
<dbReference type="InterPro" id="IPR003356">
    <property type="entry name" value="DNA_methylase_A-5"/>
</dbReference>
<dbReference type="SUPFAM" id="SSF53335">
    <property type="entry name" value="S-adenosyl-L-methionine-dependent methyltransferases"/>
    <property type="match status" value="1"/>
</dbReference>
<name>A0A4V3D592_9BACI</name>
<dbReference type="InterPro" id="IPR052933">
    <property type="entry name" value="DNA_Protect_Modify"/>
</dbReference>
<keyword evidence="2" id="KW-0808">Transferase</keyword>